<evidence type="ECO:0000259" key="12">
    <source>
        <dbReference type="PROSITE" id="PS50104"/>
    </source>
</evidence>
<dbReference type="GeneID" id="106162214"/>
<evidence type="ECO:0000256" key="6">
    <source>
        <dbReference type="ARBA" id="ARBA00022737"/>
    </source>
</evidence>
<dbReference type="KEGG" id="lak:106162214"/>
<evidence type="ECO:0000256" key="8">
    <source>
        <dbReference type="ARBA" id="ARBA00023136"/>
    </source>
</evidence>
<evidence type="ECO:0000256" key="2">
    <source>
        <dbReference type="ARBA" id="ARBA00009634"/>
    </source>
</evidence>
<dbReference type="PROSITE" id="PS51450">
    <property type="entry name" value="LRR"/>
    <property type="match status" value="3"/>
</dbReference>
<reference evidence="14" key="1">
    <citation type="submission" date="2025-08" db="UniProtKB">
        <authorList>
            <consortium name="RefSeq"/>
        </authorList>
    </citation>
    <scope>IDENTIFICATION</scope>
    <source>
        <tissue evidence="14">Gonads</tissue>
    </source>
</reference>
<dbReference type="PROSITE" id="PS50104">
    <property type="entry name" value="TIR"/>
    <property type="match status" value="1"/>
</dbReference>
<keyword evidence="10" id="KW-0325">Glycoprotein</keyword>
<evidence type="ECO:0000256" key="1">
    <source>
        <dbReference type="ARBA" id="ARBA00004167"/>
    </source>
</evidence>
<dbReference type="GO" id="GO:0038023">
    <property type="term" value="F:signaling receptor activity"/>
    <property type="evidence" value="ECO:0007669"/>
    <property type="project" value="TreeGrafter"/>
</dbReference>
<protein>
    <submittedName>
        <fullName evidence="14">Toll-like receptor 8</fullName>
    </submittedName>
</protein>
<dbReference type="GO" id="GO:0005886">
    <property type="term" value="C:plasma membrane"/>
    <property type="evidence" value="ECO:0007669"/>
    <property type="project" value="TreeGrafter"/>
</dbReference>
<dbReference type="SMART" id="SM00365">
    <property type="entry name" value="LRR_SD22"/>
    <property type="match status" value="4"/>
</dbReference>
<dbReference type="SUPFAM" id="SSF52200">
    <property type="entry name" value="Toll/Interleukin receptor TIR domain"/>
    <property type="match status" value="1"/>
</dbReference>
<keyword evidence="4 11" id="KW-0812">Transmembrane</keyword>
<comment type="similarity">
    <text evidence="2">Belongs to the Toll-like receptor family.</text>
</comment>
<dbReference type="RefSeq" id="XP_013394852.1">
    <property type="nucleotide sequence ID" value="XM_013539398.2"/>
</dbReference>
<dbReference type="STRING" id="7574.A0A1S3I9C3"/>
<dbReference type="Pfam" id="PF00560">
    <property type="entry name" value="LRR_1"/>
    <property type="match status" value="1"/>
</dbReference>
<accession>A0A1S3I9C3</accession>
<dbReference type="SMART" id="SM00255">
    <property type="entry name" value="TIR"/>
    <property type="match status" value="1"/>
</dbReference>
<dbReference type="GO" id="GO:0007165">
    <property type="term" value="P:signal transduction"/>
    <property type="evidence" value="ECO:0007669"/>
    <property type="project" value="InterPro"/>
</dbReference>
<sequence>MKRMSRIEISTMPGKCYFILYLWCVMNFIVSTGGFKAKRCPTPCQCDFTSLSHGIVNCSYSLIRALPLDIPIPRNTTVLDLRYTGLPEIPPHAFSHLENLKVLYVGGNDITHFHEDSFAGLWHLELLDLSPLHSDMNFDYEAFPANLFRDLILLEVLIFGKMGISVQVQQGYIDQTLAPLHQLQKVTFPSLLGGDSPFGCGYNNLTSLKTVVFHGVGYVTNIRKHTFAMLKNCPIERLAFINCGLDTIEYGALSSFPHLKALDIELAYFISITEAEKFICDLNNTAIEVLRMNNIFAWRNGKPSVPQWIVSANTFQCLKHTSLMTLELLHNRIEAIDFQILNILTNLEYLDLSGNNILFVLENGIELVRYERMFTQMLKTNLTLCRIDHNINLAHMVTSQDVPSNSFWYGRPKVPLEPAKYSYASPTHKTKTHKTHDFRLELPILKIILPENLEYVSVSWLATHNNNIFPCGTFKGSFYFFPNKLRYLRIEEVNLKTICAPFYGLDWLEFLDLSYNGVYFLPKSFFDNFISLIYLYLKDNNLGPLLAKGGLHPMYLPLLEILDLSVNKISTIPKDFFRYLESLKRLDLSDNRISKIYFTTTNFHSIEFIDISTNQLTALSLSELEHIRNVNASNLDVALNMSNNPMDCNVCDGIGFLHLIIHSNMTTIFSNDSTCYVNGSKTSLLSSLSRLERACDSFSQSNISSNQWLSFGASLGSISAVACSLIVAYIYRWNIKYRFFLLRRHFRNRGVITATPGHVYASYDDNDYYWVTHVLLRHLEDEDQLDVIIDQRDFIGGASLSEAIVEAVENSRKTVLVLSESYVLNPWCEFEFQMSLARSYQSVIPVMFQPVPFDAMTKSLRKYIRARGYIKWTDNPEGQRLFWKRLSDVIFDENNILTQPEKDELTELM</sequence>
<dbReference type="InterPro" id="IPR035897">
    <property type="entry name" value="Toll_tir_struct_dom_sf"/>
</dbReference>
<feature type="domain" description="TIR" evidence="12">
    <location>
        <begin position="755"/>
        <end position="890"/>
    </location>
</feature>
<keyword evidence="9" id="KW-0675">Receptor</keyword>
<keyword evidence="5" id="KW-0732">Signal</keyword>
<evidence type="ECO:0000313" key="14">
    <source>
        <dbReference type="RefSeq" id="XP_013394852.1"/>
    </source>
</evidence>
<dbReference type="InterPro" id="IPR003591">
    <property type="entry name" value="Leu-rich_rpt_typical-subtyp"/>
</dbReference>
<dbReference type="InterPro" id="IPR000157">
    <property type="entry name" value="TIR_dom"/>
</dbReference>
<dbReference type="PANTHER" id="PTHR24365">
    <property type="entry name" value="TOLL-LIKE RECEPTOR"/>
    <property type="match status" value="1"/>
</dbReference>
<proteinExistence type="inferred from homology"/>
<dbReference type="PANTHER" id="PTHR24365:SF530">
    <property type="entry name" value="MSTPROX-RELATED"/>
    <property type="match status" value="1"/>
</dbReference>
<dbReference type="Pfam" id="PF13855">
    <property type="entry name" value="LRR_8"/>
    <property type="match status" value="2"/>
</dbReference>
<gene>
    <name evidence="14" type="primary">LOC106162214</name>
</gene>
<keyword evidence="3" id="KW-0433">Leucine-rich repeat</keyword>
<evidence type="ECO:0000313" key="13">
    <source>
        <dbReference type="Proteomes" id="UP000085678"/>
    </source>
</evidence>
<feature type="transmembrane region" description="Helical" evidence="11">
    <location>
        <begin position="708"/>
        <end position="731"/>
    </location>
</feature>
<organism evidence="13 14">
    <name type="scientific">Lingula anatina</name>
    <name type="common">Brachiopod</name>
    <name type="synonym">Lingula unguis</name>
    <dbReference type="NCBI Taxonomy" id="7574"/>
    <lineage>
        <taxon>Eukaryota</taxon>
        <taxon>Metazoa</taxon>
        <taxon>Spiralia</taxon>
        <taxon>Lophotrochozoa</taxon>
        <taxon>Brachiopoda</taxon>
        <taxon>Linguliformea</taxon>
        <taxon>Lingulata</taxon>
        <taxon>Lingulida</taxon>
        <taxon>Linguloidea</taxon>
        <taxon>Lingulidae</taxon>
        <taxon>Lingula</taxon>
    </lineage>
</organism>
<evidence type="ECO:0000256" key="5">
    <source>
        <dbReference type="ARBA" id="ARBA00022729"/>
    </source>
</evidence>
<dbReference type="SMART" id="SM00369">
    <property type="entry name" value="LRR_TYP"/>
    <property type="match status" value="6"/>
</dbReference>
<dbReference type="SUPFAM" id="SSF52058">
    <property type="entry name" value="L domain-like"/>
    <property type="match status" value="2"/>
</dbReference>
<evidence type="ECO:0000256" key="9">
    <source>
        <dbReference type="ARBA" id="ARBA00023170"/>
    </source>
</evidence>
<keyword evidence="8 11" id="KW-0472">Membrane</keyword>
<evidence type="ECO:0000256" key="3">
    <source>
        <dbReference type="ARBA" id="ARBA00022614"/>
    </source>
</evidence>
<evidence type="ECO:0000256" key="10">
    <source>
        <dbReference type="ARBA" id="ARBA00023180"/>
    </source>
</evidence>
<evidence type="ECO:0000256" key="11">
    <source>
        <dbReference type="SAM" id="Phobius"/>
    </source>
</evidence>
<dbReference type="Pfam" id="PF01582">
    <property type="entry name" value="TIR"/>
    <property type="match status" value="1"/>
</dbReference>
<keyword evidence="7 11" id="KW-1133">Transmembrane helix</keyword>
<feature type="transmembrane region" description="Helical" evidence="11">
    <location>
        <begin position="16"/>
        <end position="35"/>
    </location>
</feature>
<dbReference type="OrthoDB" id="676979at2759"/>
<dbReference type="InterPro" id="IPR001611">
    <property type="entry name" value="Leu-rich_rpt"/>
</dbReference>
<evidence type="ECO:0000256" key="7">
    <source>
        <dbReference type="ARBA" id="ARBA00022989"/>
    </source>
</evidence>
<name>A0A1S3I9C3_LINAN</name>
<keyword evidence="6" id="KW-0677">Repeat</keyword>
<dbReference type="Gene3D" id="3.40.50.10140">
    <property type="entry name" value="Toll/interleukin-1 receptor homology (TIR) domain"/>
    <property type="match status" value="1"/>
</dbReference>
<keyword evidence="13" id="KW-1185">Reference proteome</keyword>
<evidence type="ECO:0000256" key="4">
    <source>
        <dbReference type="ARBA" id="ARBA00022692"/>
    </source>
</evidence>
<comment type="subcellular location">
    <subcellularLocation>
        <location evidence="1">Membrane</location>
        <topology evidence="1">Single-pass membrane protein</topology>
    </subcellularLocation>
</comment>
<dbReference type="Proteomes" id="UP000085678">
    <property type="component" value="Unplaced"/>
</dbReference>
<dbReference type="AlphaFoldDB" id="A0A1S3I9C3"/>
<dbReference type="InParanoid" id="A0A1S3I9C3"/>
<dbReference type="InterPro" id="IPR032675">
    <property type="entry name" value="LRR_dom_sf"/>
</dbReference>
<dbReference type="Gene3D" id="3.80.10.10">
    <property type="entry name" value="Ribonuclease Inhibitor"/>
    <property type="match status" value="3"/>
</dbReference>